<comment type="caution">
    <text evidence="1">The sequence shown here is derived from an EMBL/GenBank/DDBJ whole genome shotgun (WGS) entry which is preliminary data.</text>
</comment>
<reference evidence="1" key="1">
    <citation type="journal article" date="2014" name="Front. Microbiol.">
        <title>High frequency of phylogenetically diverse reductive dehalogenase-homologous genes in deep subseafloor sedimentary metagenomes.</title>
        <authorList>
            <person name="Kawai M."/>
            <person name="Futagami T."/>
            <person name="Toyoda A."/>
            <person name="Takaki Y."/>
            <person name="Nishi S."/>
            <person name="Hori S."/>
            <person name="Arai W."/>
            <person name="Tsubouchi T."/>
            <person name="Morono Y."/>
            <person name="Uchiyama I."/>
            <person name="Ito T."/>
            <person name="Fujiyama A."/>
            <person name="Inagaki F."/>
            <person name="Takami H."/>
        </authorList>
    </citation>
    <scope>NUCLEOTIDE SEQUENCE</scope>
    <source>
        <strain evidence="1">Expedition CK06-06</strain>
    </source>
</reference>
<sequence length="87" mass="10019">MMEPDSRQKELEEKSAIVNSWVKKISEEGIVGEEVTPEILRSVLERLGASFETELELEPLGKYSNLKKRPGLDAVWGKERIDAYKKW</sequence>
<feature type="non-terminal residue" evidence="1">
    <location>
        <position position="87"/>
    </location>
</feature>
<proteinExistence type="predicted"/>
<gene>
    <name evidence="1" type="ORF">S06H3_41054</name>
</gene>
<evidence type="ECO:0000313" key="1">
    <source>
        <dbReference type="EMBL" id="GAI42393.1"/>
    </source>
</evidence>
<organism evidence="1">
    <name type="scientific">marine sediment metagenome</name>
    <dbReference type="NCBI Taxonomy" id="412755"/>
    <lineage>
        <taxon>unclassified sequences</taxon>
        <taxon>metagenomes</taxon>
        <taxon>ecological metagenomes</taxon>
    </lineage>
</organism>
<name>X1NFK8_9ZZZZ</name>
<protein>
    <submittedName>
        <fullName evidence="1">Uncharacterized protein</fullName>
    </submittedName>
</protein>
<accession>X1NFK8</accession>
<dbReference type="AlphaFoldDB" id="X1NFK8"/>
<dbReference type="EMBL" id="BARV01025253">
    <property type="protein sequence ID" value="GAI42393.1"/>
    <property type="molecule type" value="Genomic_DNA"/>
</dbReference>